<reference evidence="1" key="2">
    <citation type="submission" date="2025-08" db="UniProtKB">
        <authorList>
            <consortium name="Ensembl"/>
        </authorList>
    </citation>
    <scope>IDENTIFICATION</scope>
</reference>
<keyword evidence="2" id="KW-1185">Reference proteome</keyword>
<accession>A0A4W6FJM8</accession>
<protein>
    <submittedName>
        <fullName evidence="1">NOP2/Sun RNA methyltransferase 6</fullName>
    </submittedName>
</protein>
<evidence type="ECO:0000313" key="1">
    <source>
        <dbReference type="Ensembl" id="ENSLCAP00010050762.1"/>
    </source>
</evidence>
<reference evidence="2" key="1">
    <citation type="submission" date="2015-09" db="EMBL/GenBank/DDBJ databases">
        <authorList>
            <person name="Sai Rama Sridatta P."/>
        </authorList>
    </citation>
    <scope>NUCLEOTIDE SEQUENCE [LARGE SCALE GENOMIC DNA]</scope>
</reference>
<dbReference type="GeneTree" id="ENSGT00940000155370"/>
<proteinExistence type="predicted"/>
<dbReference type="Proteomes" id="UP000314980">
    <property type="component" value="Unassembled WGS sequence"/>
</dbReference>
<sequence length="131" mass="14616">MSIFPRISLRPEVTEYLKNVFLNKEVLAAVGQQEAESRFHKLLICLSHPPSYTCVRASTHLASLEEIRHKLGEELKKQMCSSSAEEFSPQILPHPQIPDVLLLPVHGPRYVKNAGTMSDKSLSALLCGVHT</sequence>
<reference evidence="1" key="3">
    <citation type="submission" date="2025-09" db="UniProtKB">
        <authorList>
            <consortium name="Ensembl"/>
        </authorList>
    </citation>
    <scope>IDENTIFICATION</scope>
</reference>
<dbReference type="Ensembl" id="ENSLCAT00010052099.1">
    <property type="protein sequence ID" value="ENSLCAP00010050762.1"/>
    <property type="gene ID" value="ENSLCAG00010023669.1"/>
</dbReference>
<organism evidence="1 2">
    <name type="scientific">Lates calcarifer</name>
    <name type="common">Barramundi</name>
    <name type="synonym">Holocentrus calcarifer</name>
    <dbReference type="NCBI Taxonomy" id="8187"/>
    <lineage>
        <taxon>Eukaryota</taxon>
        <taxon>Metazoa</taxon>
        <taxon>Chordata</taxon>
        <taxon>Craniata</taxon>
        <taxon>Vertebrata</taxon>
        <taxon>Euteleostomi</taxon>
        <taxon>Actinopterygii</taxon>
        <taxon>Neopterygii</taxon>
        <taxon>Teleostei</taxon>
        <taxon>Neoteleostei</taxon>
        <taxon>Acanthomorphata</taxon>
        <taxon>Carangaria</taxon>
        <taxon>Carangaria incertae sedis</taxon>
        <taxon>Centropomidae</taxon>
        <taxon>Lates</taxon>
    </lineage>
</organism>
<dbReference type="AlphaFoldDB" id="A0A4W6FJM8"/>
<evidence type="ECO:0000313" key="2">
    <source>
        <dbReference type="Proteomes" id="UP000314980"/>
    </source>
</evidence>
<gene>
    <name evidence="1" type="primary">NSUN6</name>
    <name evidence="1" type="synonym">nsun6</name>
</gene>
<name>A0A4W6FJM8_LATCA</name>